<keyword evidence="2" id="KW-1185">Reference proteome</keyword>
<dbReference type="EMBL" id="CM042041">
    <property type="protein sequence ID" value="KAI3712414.1"/>
    <property type="molecule type" value="Genomic_DNA"/>
</dbReference>
<accession>A0ACB9AQS5</accession>
<organism evidence="1 2">
    <name type="scientific">Smallanthus sonchifolius</name>
    <dbReference type="NCBI Taxonomy" id="185202"/>
    <lineage>
        <taxon>Eukaryota</taxon>
        <taxon>Viridiplantae</taxon>
        <taxon>Streptophyta</taxon>
        <taxon>Embryophyta</taxon>
        <taxon>Tracheophyta</taxon>
        <taxon>Spermatophyta</taxon>
        <taxon>Magnoliopsida</taxon>
        <taxon>eudicotyledons</taxon>
        <taxon>Gunneridae</taxon>
        <taxon>Pentapetalae</taxon>
        <taxon>asterids</taxon>
        <taxon>campanulids</taxon>
        <taxon>Asterales</taxon>
        <taxon>Asteraceae</taxon>
        <taxon>Asteroideae</taxon>
        <taxon>Heliantheae alliance</taxon>
        <taxon>Millerieae</taxon>
        <taxon>Smallanthus</taxon>
    </lineage>
</organism>
<reference evidence="1 2" key="2">
    <citation type="journal article" date="2022" name="Mol. Ecol. Resour.">
        <title>The genomes of chicory, endive, great burdock and yacon provide insights into Asteraceae paleo-polyploidization history and plant inulin production.</title>
        <authorList>
            <person name="Fan W."/>
            <person name="Wang S."/>
            <person name="Wang H."/>
            <person name="Wang A."/>
            <person name="Jiang F."/>
            <person name="Liu H."/>
            <person name="Zhao H."/>
            <person name="Xu D."/>
            <person name="Zhang Y."/>
        </authorList>
    </citation>
    <scope>NUCLEOTIDE SEQUENCE [LARGE SCALE GENOMIC DNA]</scope>
    <source>
        <strain evidence="2">cv. Yunnan</strain>
        <tissue evidence="1">Leaves</tissue>
    </source>
</reference>
<comment type="caution">
    <text evidence="1">The sequence shown here is derived from an EMBL/GenBank/DDBJ whole genome shotgun (WGS) entry which is preliminary data.</text>
</comment>
<gene>
    <name evidence="1" type="ORF">L1987_70970</name>
</gene>
<proteinExistence type="predicted"/>
<name>A0ACB9AQS5_9ASTR</name>
<evidence type="ECO:0000313" key="2">
    <source>
        <dbReference type="Proteomes" id="UP001056120"/>
    </source>
</evidence>
<evidence type="ECO:0000313" key="1">
    <source>
        <dbReference type="EMBL" id="KAI3712414.1"/>
    </source>
</evidence>
<reference evidence="2" key="1">
    <citation type="journal article" date="2022" name="Mol. Ecol. Resour.">
        <title>The genomes of chicory, endive, great burdock and yacon provide insights into Asteraceae palaeo-polyploidization history and plant inulin production.</title>
        <authorList>
            <person name="Fan W."/>
            <person name="Wang S."/>
            <person name="Wang H."/>
            <person name="Wang A."/>
            <person name="Jiang F."/>
            <person name="Liu H."/>
            <person name="Zhao H."/>
            <person name="Xu D."/>
            <person name="Zhang Y."/>
        </authorList>
    </citation>
    <scope>NUCLEOTIDE SEQUENCE [LARGE SCALE GENOMIC DNA]</scope>
    <source>
        <strain evidence="2">cv. Yunnan</strain>
    </source>
</reference>
<dbReference type="Proteomes" id="UP001056120">
    <property type="component" value="Linkage Group LG24"/>
</dbReference>
<sequence length="78" mass="9011">MKLLYCLNNGVRDIGKEAARCCSKAYENGSTGKERWRVLDTNMVEREEARAKNERFTSSAQRLGQTPSKFPLFLINRR</sequence>
<protein>
    <submittedName>
        <fullName evidence="1">Uncharacterized protein</fullName>
    </submittedName>
</protein>